<evidence type="ECO:0000313" key="2">
    <source>
        <dbReference type="EMBL" id="GFN75601.1"/>
    </source>
</evidence>
<evidence type="ECO:0008006" key="4">
    <source>
        <dbReference type="Google" id="ProtNLM"/>
    </source>
</evidence>
<keyword evidence="3" id="KW-1185">Reference proteome</keyword>
<name>A0AAV3XYQ8_9GAST</name>
<feature type="region of interest" description="Disordered" evidence="1">
    <location>
        <begin position="74"/>
        <end position="119"/>
    </location>
</feature>
<accession>A0AAV3XYQ8</accession>
<dbReference type="AlphaFoldDB" id="A0AAV3XYQ8"/>
<feature type="compositionally biased region" description="Basic and acidic residues" evidence="1">
    <location>
        <begin position="107"/>
        <end position="119"/>
    </location>
</feature>
<sequence>MSCEPEQLRWKKRIHSIDAVLDSLEVSWSSLEKIIRKNSGLRQIVVSHKKLPTLIKRRRLKWYGQKIIRVCQDIPAEHRARREKERQIKDEPKDQHQSWPRHSRKAQGKEGGEGEADRR</sequence>
<feature type="compositionally biased region" description="Basic and acidic residues" evidence="1">
    <location>
        <begin position="75"/>
        <end position="96"/>
    </location>
</feature>
<gene>
    <name evidence="2" type="ORF">PoB_000210700</name>
</gene>
<evidence type="ECO:0000313" key="3">
    <source>
        <dbReference type="Proteomes" id="UP000735302"/>
    </source>
</evidence>
<organism evidence="2 3">
    <name type="scientific">Plakobranchus ocellatus</name>
    <dbReference type="NCBI Taxonomy" id="259542"/>
    <lineage>
        <taxon>Eukaryota</taxon>
        <taxon>Metazoa</taxon>
        <taxon>Spiralia</taxon>
        <taxon>Lophotrochozoa</taxon>
        <taxon>Mollusca</taxon>
        <taxon>Gastropoda</taxon>
        <taxon>Heterobranchia</taxon>
        <taxon>Euthyneura</taxon>
        <taxon>Panpulmonata</taxon>
        <taxon>Sacoglossa</taxon>
        <taxon>Placobranchoidea</taxon>
        <taxon>Plakobranchidae</taxon>
        <taxon>Plakobranchus</taxon>
    </lineage>
</organism>
<proteinExistence type="predicted"/>
<reference evidence="2 3" key="1">
    <citation type="journal article" date="2021" name="Elife">
        <title>Chloroplast acquisition without the gene transfer in kleptoplastic sea slugs, Plakobranchus ocellatus.</title>
        <authorList>
            <person name="Maeda T."/>
            <person name="Takahashi S."/>
            <person name="Yoshida T."/>
            <person name="Shimamura S."/>
            <person name="Takaki Y."/>
            <person name="Nagai Y."/>
            <person name="Toyoda A."/>
            <person name="Suzuki Y."/>
            <person name="Arimoto A."/>
            <person name="Ishii H."/>
            <person name="Satoh N."/>
            <person name="Nishiyama T."/>
            <person name="Hasebe M."/>
            <person name="Maruyama T."/>
            <person name="Minagawa J."/>
            <person name="Obokata J."/>
            <person name="Shigenobu S."/>
        </authorList>
    </citation>
    <scope>NUCLEOTIDE SEQUENCE [LARGE SCALE GENOMIC DNA]</scope>
</reference>
<dbReference type="Proteomes" id="UP000735302">
    <property type="component" value="Unassembled WGS sequence"/>
</dbReference>
<evidence type="ECO:0000256" key="1">
    <source>
        <dbReference type="SAM" id="MobiDB-lite"/>
    </source>
</evidence>
<protein>
    <recommendedName>
        <fullName evidence="4">Endonuclease-reverse transcriptase</fullName>
    </recommendedName>
</protein>
<comment type="caution">
    <text evidence="2">The sequence shown here is derived from an EMBL/GenBank/DDBJ whole genome shotgun (WGS) entry which is preliminary data.</text>
</comment>
<dbReference type="EMBL" id="BLXT01000273">
    <property type="protein sequence ID" value="GFN75601.1"/>
    <property type="molecule type" value="Genomic_DNA"/>
</dbReference>